<sequence>MKDPLRIPGVLAALGRAWEAQPDLTLPQLYGQLESRGIAWNSTDDEVTTALDDLTADHPARLADIPGAPETTRVLVVTEQPDQRITVDGTRIAVRRAPAPGSHGRVPQPVIWTHHGIRRCTVGQPLVVLDSADIPHHLGLVAGLTAGSADPAPASLTGLRRRDLGGHVYLIELDGDELAGTTVLVDRTLWLYDIGRRDVRTDRLSWARLVAGDIGEPLVVALQDGRTLRLPEVTGITVLE</sequence>
<dbReference type="EMBL" id="DQID01000157">
    <property type="protein sequence ID" value="HCT14316.1"/>
    <property type="molecule type" value="Genomic_DNA"/>
</dbReference>
<gene>
    <name evidence="1" type="ORF">DIW82_05855</name>
</gene>
<evidence type="ECO:0000313" key="2">
    <source>
        <dbReference type="Proteomes" id="UP000261739"/>
    </source>
</evidence>
<organism evidence="1 2">
    <name type="scientific">Corynebacterium nuruki</name>
    <dbReference type="NCBI Taxonomy" id="1032851"/>
    <lineage>
        <taxon>Bacteria</taxon>
        <taxon>Bacillati</taxon>
        <taxon>Actinomycetota</taxon>
        <taxon>Actinomycetes</taxon>
        <taxon>Mycobacteriales</taxon>
        <taxon>Corynebacteriaceae</taxon>
        <taxon>Corynebacterium</taxon>
    </lineage>
</organism>
<dbReference type="AlphaFoldDB" id="A0A3D4SYF2"/>
<comment type="caution">
    <text evidence="1">The sequence shown here is derived from an EMBL/GenBank/DDBJ whole genome shotgun (WGS) entry which is preliminary data.</text>
</comment>
<protein>
    <submittedName>
        <fullName evidence="1">Uncharacterized protein</fullName>
    </submittedName>
</protein>
<reference evidence="1 2" key="1">
    <citation type="journal article" date="2018" name="Nat. Biotechnol.">
        <title>A standardized bacterial taxonomy based on genome phylogeny substantially revises the tree of life.</title>
        <authorList>
            <person name="Parks D.H."/>
            <person name="Chuvochina M."/>
            <person name="Waite D.W."/>
            <person name="Rinke C."/>
            <person name="Skarshewski A."/>
            <person name="Chaumeil P.A."/>
            <person name="Hugenholtz P."/>
        </authorList>
    </citation>
    <scope>NUCLEOTIDE SEQUENCE [LARGE SCALE GENOMIC DNA]</scope>
    <source>
        <strain evidence="1">UBA11247</strain>
    </source>
</reference>
<proteinExistence type="predicted"/>
<accession>A0A3D4SYF2</accession>
<name>A0A3D4SYF2_9CORY</name>
<dbReference type="Proteomes" id="UP000261739">
    <property type="component" value="Unassembled WGS sequence"/>
</dbReference>
<evidence type="ECO:0000313" key="1">
    <source>
        <dbReference type="EMBL" id="HCT14316.1"/>
    </source>
</evidence>
<dbReference type="RefSeq" id="WP_273051545.1">
    <property type="nucleotide sequence ID" value="NZ_DAITTW010000016.1"/>
</dbReference>